<feature type="transmembrane region" description="Helical" evidence="6">
    <location>
        <begin position="185"/>
        <end position="206"/>
    </location>
</feature>
<dbReference type="OrthoDB" id="9117841at2"/>
<evidence type="ECO:0000256" key="4">
    <source>
        <dbReference type="ARBA" id="ARBA00022989"/>
    </source>
</evidence>
<dbReference type="Pfam" id="PF13520">
    <property type="entry name" value="AA_permease_2"/>
    <property type="match status" value="1"/>
</dbReference>
<keyword evidence="2" id="KW-1003">Cell membrane</keyword>
<evidence type="ECO:0000256" key="5">
    <source>
        <dbReference type="ARBA" id="ARBA00023136"/>
    </source>
</evidence>
<dbReference type="GO" id="GO:0022857">
    <property type="term" value="F:transmembrane transporter activity"/>
    <property type="evidence" value="ECO:0007669"/>
    <property type="project" value="InterPro"/>
</dbReference>
<proteinExistence type="predicted"/>
<dbReference type="PANTHER" id="PTHR42770:SF13">
    <property type="entry name" value="L-METHIONINE_BRANCHED-CHAIN AMINO ACID EXPORTER YJEH"/>
    <property type="match status" value="1"/>
</dbReference>
<feature type="transmembrane region" description="Helical" evidence="6">
    <location>
        <begin position="87"/>
        <end position="107"/>
    </location>
</feature>
<feature type="transmembrane region" description="Helical" evidence="6">
    <location>
        <begin position="12"/>
        <end position="30"/>
    </location>
</feature>
<feature type="transmembrane region" description="Helical" evidence="6">
    <location>
        <begin position="113"/>
        <end position="138"/>
    </location>
</feature>
<comment type="subcellular location">
    <subcellularLocation>
        <location evidence="1">Cell membrane</location>
        <topology evidence="1">Multi-pass membrane protein</topology>
    </subcellularLocation>
</comment>
<dbReference type="EMBL" id="CP007142">
    <property type="protein sequence ID" value="AJQ92979.1"/>
    <property type="molecule type" value="Genomic_DNA"/>
</dbReference>
<keyword evidence="8" id="KW-1185">Reference proteome</keyword>
<keyword evidence="4 6" id="KW-1133">Transmembrane helix</keyword>
<dbReference type="GO" id="GO:0005886">
    <property type="term" value="C:plasma membrane"/>
    <property type="evidence" value="ECO:0007669"/>
    <property type="project" value="UniProtKB-SubCell"/>
</dbReference>
<dbReference type="HOGENOM" id="CLU_007946_18_0_6"/>
<reference evidence="7 8" key="1">
    <citation type="submission" date="2014-01" db="EMBL/GenBank/DDBJ databases">
        <title>Full genme sequencing of cellulolytic bacterium Gynuella sunshinyii YC6258T gen. nov., sp. nov.</title>
        <authorList>
            <person name="Khan H."/>
            <person name="Chung E.J."/>
            <person name="Chung Y.R."/>
        </authorList>
    </citation>
    <scope>NUCLEOTIDE SEQUENCE [LARGE SCALE GENOMIC DNA]</scope>
    <source>
        <strain evidence="7 8">YC6258</strain>
    </source>
</reference>
<evidence type="ECO:0000256" key="6">
    <source>
        <dbReference type="SAM" id="Phobius"/>
    </source>
</evidence>
<feature type="transmembrane region" description="Helical" evidence="6">
    <location>
        <begin position="368"/>
        <end position="393"/>
    </location>
</feature>
<dbReference type="PIRSF" id="PIRSF006060">
    <property type="entry name" value="AA_transporter"/>
    <property type="match status" value="1"/>
</dbReference>
<dbReference type="Gene3D" id="1.20.1740.10">
    <property type="entry name" value="Amino acid/polyamine transporter I"/>
    <property type="match status" value="1"/>
</dbReference>
<dbReference type="RefSeq" id="WP_044615912.1">
    <property type="nucleotide sequence ID" value="NZ_CP007142.1"/>
</dbReference>
<evidence type="ECO:0000256" key="1">
    <source>
        <dbReference type="ARBA" id="ARBA00004651"/>
    </source>
</evidence>
<evidence type="ECO:0000256" key="2">
    <source>
        <dbReference type="ARBA" id="ARBA00022475"/>
    </source>
</evidence>
<dbReference type="AlphaFoldDB" id="A0A0C5VRT3"/>
<keyword evidence="5 6" id="KW-0472">Membrane</keyword>
<dbReference type="STRING" id="1445510.YC6258_00929"/>
<evidence type="ECO:0000313" key="8">
    <source>
        <dbReference type="Proteomes" id="UP000032266"/>
    </source>
</evidence>
<dbReference type="PANTHER" id="PTHR42770">
    <property type="entry name" value="AMINO ACID TRANSPORTER-RELATED"/>
    <property type="match status" value="1"/>
</dbReference>
<dbReference type="KEGG" id="gsn:YC6258_00929"/>
<dbReference type="InterPro" id="IPR002293">
    <property type="entry name" value="AA/rel_permease1"/>
</dbReference>
<feature type="transmembrane region" description="Helical" evidence="6">
    <location>
        <begin position="263"/>
        <end position="282"/>
    </location>
</feature>
<protein>
    <submittedName>
        <fullName evidence="7">Amino acid transporter</fullName>
    </submittedName>
</protein>
<evidence type="ECO:0000256" key="3">
    <source>
        <dbReference type="ARBA" id="ARBA00022692"/>
    </source>
</evidence>
<organism evidence="7 8">
    <name type="scientific">Gynuella sunshinyii YC6258</name>
    <dbReference type="NCBI Taxonomy" id="1445510"/>
    <lineage>
        <taxon>Bacteria</taxon>
        <taxon>Pseudomonadati</taxon>
        <taxon>Pseudomonadota</taxon>
        <taxon>Gammaproteobacteria</taxon>
        <taxon>Oceanospirillales</taxon>
        <taxon>Saccharospirillaceae</taxon>
        <taxon>Gynuella</taxon>
    </lineage>
</organism>
<feature type="transmembrane region" description="Helical" evidence="6">
    <location>
        <begin position="313"/>
        <end position="335"/>
    </location>
</feature>
<sequence>MQQSSTGIGRWQGIGLLVTTMLGTGVFVLPQLTLQQAGSLALWSWGLLVIAMLPITWVFAILGQHYPHAGGPAQFVEQAFSPHQGRIIGLLFLLLVPIGAPAAIELTMEFVKLMIPVTATNQLLVELLLVVTILLLNWRGIRASGIWQTALTVSMLVIVVVLLILHHPATSMPVLVESTDHADAMVAAFGLAMWSFIGIETMTHLVNDFKNPDRDFQFAMITGLLLVGLIYLGCTWLLLSVPIADGLSMSVVMDEVFGAGGRWIIGIIGTLSGLATVNVYMASISRLMWSLSQQGVLPKSLSRLNRHQIPGNALISQTLIIAMVLIMSGMLQLHYDVLIRWTNGVIVVIYLMSMISAWRLLPKYRLPALAGGLVCLLFAWSLGLYMLYALLLWGSLQLFGLPLGRQAAQLES</sequence>
<dbReference type="Proteomes" id="UP000032266">
    <property type="component" value="Chromosome"/>
</dbReference>
<evidence type="ECO:0000313" key="7">
    <source>
        <dbReference type="EMBL" id="AJQ92979.1"/>
    </source>
</evidence>
<dbReference type="NCBIfam" id="NF008245">
    <property type="entry name" value="PRK11021.1"/>
    <property type="match status" value="1"/>
</dbReference>
<accession>A0A0C5VRT3</accession>
<dbReference type="InterPro" id="IPR050367">
    <property type="entry name" value="APC_superfamily"/>
</dbReference>
<name>A0A0C5VRT3_9GAMM</name>
<feature type="transmembrane region" description="Helical" evidence="6">
    <location>
        <begin position="145"/>
        <end position="165"/>
    </location>
</feature>
<feature type="transmembrane region" description="Helical" evidence="6">
    <location>
        <begin position="42"/>
        <end position="66"/>
    </location>
</feature>
<feature type="transmembrane region" description="Helical" evidence="6">
    <location>
        <begin position="341"/>
        <end position="361"/>
    </location>
</feature>
<gene>
    <name evidence="7" type="ORF">YC6258_00929</name>
</gene>
<keyword evidence="3 6" id="KW-0812">Transmembrane</keyword>
<feature type="transmembrane region" description="Helical" evidence="6">
    <location>
        <begin position="218"/>
        <end position="243"/>
    </location>
</feature>